<gene>
    <name evidence="18" type="ORF">XELAEV_18006979mg</name>
</gene>
<keyword evidence="9 11" id="KW-1015">Disulfide bond</keyword>
<evidence type="ECO:0000256" key="11">
    <source>
        <dbReference type="PROSITE-ProRule" id="PRU00122"/>
    </source>
</evidence>
<dbReference type="InterPro" id="IPR001791">
    <property type="entry name" value="Laminin_G"/>
</dbReference>
<dbReference type="CDD" id="cd00054">
    <property type="entry name" value="EGF_CA"/>
    <property type="match status" value="2"/>
</dbReference>
<dbReference type="SUPFAM" id="SSF49899">
    <property type="entry name" value="Concanavalin A-like lectins/glucanases"/>
    <property type="match status" value="4"/>
</dbReference>
<feature type="domain" description="Laminin G" evidence="15">
    <location>
        <begin position="374"/>
        <end position="550"/>
    </location>
</feature>
<dbReference type="InterPro" id="IPR036056">
    <property type="entry name" value="Fibrinogen-like_C"/>
</dbReference>
<evidence type="ECO:0000259" key="17">
    <source>
        <dbReference type="PROSITE" id="PS51406"/>
    </source>
</evidence>
<evidence type="ECO:0000256" key="1">
    <source>
        <dbReference type="ARBA" id="ARBA00004479"/>
    </source>
</evidence>
<feature type="transmembrane region" description="Helical" evidence="12">
    <location>
        <begin position="1265"/>
        <end position="1285"/>
    </location>
</feature>
<feature type="domain" description="EGF-like" evidence="16">
    <location>
        <begin position="552"/>
        <end position="589"/>
    </location>
</feature>
<evidence type="ECO:0000256" key="7">
    <source>
        <dbReference type="ARBA" id="ARBA00022989"/>
    </source>
</evidence>
<dbReference type="Pfam" id="PF00754">
    <property type="entry name" value="F5_F8_type_C"/>
    <property type="match status" value="1"/>
</dbReference>
<keyword evidence="4 12" id="KW-0812">Transmembrane</keyword>
<dbReference type="SUPFAM" id="SSF49785">
    <property type="entry name" value="Galactose-binding domain-like"/>
    <property type="match status" value="1"/>
</dbReference>
<keyword evidence="5 13" id="KW-0732">Signal</keyword>
<keyword evidence="6" id="KW-0677">Repeat</keyword>
<dbReference type="PROSITE" id="PS50026">
    <property type="entry name" value="EGF_3"/>
    <property type="match status" value="2"/>
</dbReference>
<feature type="domain" description="EGF-like" evidence="16">
    <location>
        <begin position="962"/>
        <end position="1000"/>
    </location>
</feature>
<organism evidence="18 19">
    <name type="scientific">Xenopus laevis</name>
    <name type="common">African clawed frog</name>
    <dbReference type="NCBI Taxonomy" id="8355"/>
    <lineage>
        <taxon>Eukaryota</taxon>
        <taxon>Metazoa</taxon>
        <taxon>Chordata</taxon>
        <taxon>Craniata</taxon>
        <taxon>Vertebrata</taxon>
        <taxon>Euteleostomi</taxon>
        <taxon>Amphibia</taxon>
        <taxon>Batrachia</taxon>
        <taxon>Anura</taxon>
        <taxon>Pipoidea</taxon>
        <taxon>Pipidae</taxon>
        <taxon>Xenopodinae</taxon>
        <taxon>Xenopus</taxon>
        <taxon>Xenopus</taxon>
    </lineage>
</organism>
<dbReference type="SMART" id="SM00231">
    <property type="entry name" value="FA58C"/>
    <property type="match status" value="1"/>
</dbReference>
<dbReference type="FunFam" id="2.60.120.200:FF:000026">
    <property type="entry name" value="contactin-associated protein-like 4 isoform X1"/>
    <property type="match status" value="1"/>
</dbReference>
<dbReference type="InterPro" id="IPR050372">
    <property type="entry name" value="Neurexin-related_CASP"/>
</dbReference>
<dbReference type="CDD" id="cd00057">
    <property type="entry name" value="FA58C"/>
    <property type="match status" value="1"/>
</dbReference>
<dbReference type="SMART" id="SM00282">
    <property type="entry name" value="LamG"/>
    <property type="match status" value="4"/>
</dbReference>
<dbReference type="PROSITE" id="PS50025">
    <property type="entry name" value="LAM_G_DOMAIN"/>
    <property type="match status" value="4"/>
</dbReference>
<evidence type="ECO:0000256" key="3">
    <source>
        <dbReference type="ARBA" id="ARBA00022536"/>
    </source>
</evidence>
<dbReference type="InterPro" id="IPR013320">
    <property type="entry name" value="ConA-like_dom_sf"/>
</dbReference>
<dbReference type="SUPFAM" id="SSF57196">
    <property type="entry name" value="EGF/Laminin"/>
    <property type="match status" value="1"/>
</dbReference>
<dbReference type="PROSITE" id="PS51406">
    <property type="entry name" value="FIBRINOGEN_C_2"/>
    <property type="match status" value="1"/>
</dbReference>
<dbReference type="Proteomes" id="UP000694892">
    <property type="component" value="Chromosome 1L"/>
</dbReference>
<comment type="similarity">
    <text evidence="2">Belongs to the neurexin family.</text>
</comment>
<evidence type="ECO:0000259" key="16">
    <source>
        <dbReference type="PROSITE" id="PS50026"/>
    </source>
</evidence>
<feature type="domain" description="Laminin G" evidence="15">
    <location>
        <begin position="187"/>
        <end position="368"/>
    </location>
</feature>
<feature type="domain" description="F5/8 type C" evidence="14">
    <location>
        <begin position="31"/>
        <end position="181"/>
    </location>
</feature>
<comment type="subcellular location">
    <subcellularLocation>
        <location evidence="1">Membrane</location>
        <topology evidence="1">Single-pass type I membrane protein</topology>
    </subcellularLocation>
</comment>
<comment type="caution">
    <text evidence="10">Lacks conserved residue(s) required for the propagation of feature annotation.</text>
</comment>
<evidence type="ECO:0000256" key="13">
    <source>
        <dbReference type="SAM" id="SignalP"/>
    </source>
</evidence>
<feature type="domain" description="Fibrinogen C-terminal" evidence="17">
    <location>
        <begin position="588"/>
        <end position="639"/>
    </location>
</feature>
<accession>A0A974I4W4</accession>
<evidence type="ECO:0000256" key="6">
    <source>
        <dbReference type="ARBA" id="ARBA00022737"/>
    </source>
</evidence>
<dbReference type="Pfam" id="PF02210">
    <property type="entry name" value="Laminin_G_2"/>
    <property type="match status" value="4"/>
</dbReference>
<dbReference type="Gene3D" id="2.60.120.1000">
    <property type="match status" value="1"/>
</dbReference>
<feature type="disulfide bond" evidence="11">
    <location>
        <begin position="934"/>
        <end position="961"/>
    </location>
</feature>
<feature type="chain" id="PRO_5036926179" description="Contactin-associated protein-like 4" evidence="13">
    <location>
        <begin position="30"/>
        <end position="1329"/>
    </location>
</feature>
<evidence type="ECO:0000313" key="18">
    <source>
        <dbReference type="EMBL" id="OCU01192.1"/>
    </source>
</evidence>
<feature type="domain" description="Laminin G" evidence="15">
    <location>
        <begin position="1004"/>
        <end position="1205"/>
    </location>
</feature>
<dbReference type="PANTHER" id="PTHR15036:SF40">
    <property type="entry name" value="CONTACTIN-ASSOCIATED PROTEIN-LIKE 4"/>
    <property type="match status" value="1"/>
</dbReference>
<feature type="signal peptide" evidence="13">
    <location>
        <begin position="1"/>
        <end position="29"/>
    </location>
</feature>
<evidence type="ECO:0000256" key="12">
    <source>
        <dbReference type="SAM" id="Phobius"/>
    </source>
</evidence>
<evidence type="ECO:0000256" key="8">
    <source>
        <dbReference type="ARBA" id="ARBA00023136"/>
    </source>
</evidence>
<evidence type="ECO:0000256" key="5">
    <source>
        <dbReference type="ARBA" id="ARBA00022729"/>
    </source>
</evidence>
<dbReference type="Gene3D" id="2.60.120.260">
    <property type="entry name" value="Galactose-binding domain-like"/>
    <property type="match status" value="1"/>
</dbReference>
<keyword evidence="3 10" id="KW-0245">EGF-like domain</keyword>
<evidence type="ECO:0000259" key="15">
    <source>
        <dbReference type="PROSITE" id="PS50025"/>
    </source>
</evidence>
<dbReference type="InterPro" id="IPR002181">
    <property type="entry name" value="Fibrinogen_a/b/g_C_dom"/>
</dbReference>
<dbReference type="InterPro" id="IPR008979">
    <property type="entry name" value="Galactose-bd-like_sf"/>
</dbReference>
<evidence type="ECO:0000256" key="10">
    <source>
        <dbReference type="PROSITE-ProRule" id="PRU00076"/>
    </source>
</evidence>
<proteinExistence type="inferred from homology"/>
<reference evidence="19" key="1">
    <citation type="journal article" date="2016" name="Nature">
        <title>Genome evolution in the allotetraploid frog Xenopus laevis.</title>
        <authorList>
            <person name="Session A.M."/>
            <person name="Uno Y."/>
            <person name="Kwon T."/>
            <person name="Chapman J.A."/>
            <person name="Toyoda A."/>
            <person name="Takahashi S."/>
            <person name="Fukui A."/>
            <person name="Hikosaka A."/>
            <person name="Suzuki A."/>
            <person name="Kondo M."/>
            <person name="van Heeringen S.J."/>
            <person name="Quigley I."/>
            <person name="Heinz S."/>
            <person name="Ogino H."/>
            <person name="Ochi H."/>
            <person name="Hellsten U."/>
            <person name="Lyons J.B."/>
            <person name="Simakov O."/>
            <person name="Putnam N."/>
            <person name="Stites J."/>
            <person name="Kuroki Y."/>
            <person name="Tanaka T."/>
            <person name="Michiue T."/>
            <person name="Watanabe M."/>
            <person name="Bogdanovic O."/>
            <person name="Lister R."/>
            <person name="Georgiou G."/>
            <person name="Paranjpe S.S."/>
            <person name="van Kruijsbergen I."/>
            <person name="Shu S."/>
            <person name="Carlson J."/>
            <person name="Kinoshita T."/>
            <person name="Ohta Y."/>
            <person name="Mawaribuchi S."/>
            <person name="Jenkins J."/>
            <person name="Grimwood J."/>
            <person name="Schmutz J."/>
            <person name="Mitros T."/>
            <person name="Mozaffari S.V."/>
            <person name="Suzuki Y."/>
            <person name="Haramoto Y."/>
            <person name="Yamamoto T.S."/>
            <person name="Takagi C."/>
            <person name="Heald R."/>
            <person name="Miller K."/>
            <person name="Haudenschild C."/>
            <person name="Kitzman J."/>
            <person name="Nakayama T."/>
            <person name="Izutsu Y."/>
            <person name="Robert J."/>
            <person name="Fortriede J."/>
            <person name="Burns K."/>
            <person name="Lotay V."/>
            <person name="Karimi K."/>
            <person name="Yasuoka Y."/>
            <person name="Dichmann D.S."/>
            <person name="Flajnik M.F."/>
            <person name="Houston D.W."/>
            <person name="Shendure J."/>
            <person name="DuPasquier L."/>
            <person name="Vize P.D."/>
            <person name="Zorn A.M."/>
            <person name="Ito M."/>
            <person name="Marcotte E.M."/>
            <person name="Wallingford J.B."/>
            <person name="Ito Y."/>
            <person name="Asashima M."/>
            <person name="Ueno N."/>
            <person name="Matsuda Y."/>
            <person name="Veenstra G.J."/>
            <person name="Fujiyama A."/>
            <person name="Harland R.M."/>
            <person name="Taira M."/>
            <person name="Rokhsar D.S."/>
        </authorList>
    </citation>
    <scope>NUCLEOTIDE SEQUENCE [LARGE SCALE GENOMIC DNA]</scope>
    <source>
        <strain evidence="19">J</strain>
    </source>
</reference>
<dbReference type="SMART" id="SM00181">
    <property type="entry name" value="EGF"/>
    <property type="match status" value="2"/>
</dbReference>
<dbReference type="PANTHER" id="PTHR15036">
    <property type="entry name" value="PIKACHURIN-LIKE PROTEIN"/>
    <property type="match status" value="1"/>
</dbReference>
<name>A0A974I4W4_XENLA</name>
<dbReference type="SUPFAM" id="SSF56496">
    <property type="entry name" value="Fibrinogen C-terminal domain-like"/>
    <property type="match status" value="1"/>
</dbReference>
<dbReference type="PROSITE" id="PS50022">
    <property type="entry name" value="FA58C_3"/>
    <property type="match status" value="1"/>
</dbReference>
<evidence type="ECO:0000256" key="9">
    <source>
        <dbReference type="ARBA" id="ARBA00023157"/>
    </source>
</evidence>
<feature type="domain" description="Laminin G" evidence="15">
    <location>
        <begin position="796"/>
        <end position="961"/>
    </location>
</feature>
<dbReference type="CDD" id="cd00110">
    <property type="entry name" value="LamG"/>
    <property type="match status" value="4"/>
</dbReference>
<evidence type="ECO:0000256" key="2">
    <source>
        <dbReference type="ARBA" id="ARBA00010241"/>
    </source>
</evidence>
<dbReference type="InterPro" id="IPR000421">
    <property type="entry name" value="FA58C"/>
</dbReference>
<dbReference type="InterPro" id="IPR000742">
    <property type="entry name" value="EGF"/>
</dbReference>
<dbReference type="GO" id="GO:0016020">
    <property type="term" value="C:membrane"/>
    <property type="evidence" value="ECO:0007669"/>
    <property type="project" value="UniProtKB-SubCell"/>
</dbReference>
<keyword evidence="8 12" id="KW-0472">Membrane</keyword>
<dbReference type="Gene3D" id="2.60.120.200">
    <property type="match status" value="4"/>
</dbReference>
<evidence type="ECO:0000259" key="14">
    <source>
        <dbReference type="PROSITE" id="PS50022"/>
    </source>
</evidence>
<dbReference type="EMBL" id="CM004466">
    <property type="protein sequence ID" value="OCU01192.1"/>
    <property type="molecule type" value="Genomic_DNA"/>
</dbReference>
<dbReference type="Gene3D" id="2.10.25.10">
    <property type="entry name" value="Laminin"/>
    <property type="match status" value="1"/>
</dbReference>
<dbReference type="FunFam" id="2.60.120.260:FF:000016">
    <property type="entry name" value="Contactin-associated protein-like 4 isoform 1"/>
    <property type="match status" value="1"/>
</dbReference>
<keyword evidence="7 12" id="KW-1133">Transmembrane helix</keyword>
<dbReference type="OMA" id="CANTGYM"/>
<evidence type="ECO:0000313" key="19">
    <source>
        <dbReference type="Proteomes" id="UP000694892"/>
    </source>
</evidence>
<sequence>MDLRMDFVPGMLCQLLIVFFCNILATAKAESKYDCDGQLTSSLPQSHFSSSSELSSSHSAGFARLNRRDGAGGWSPLSSNKYQWLQIDLGERSEITGIATQGKYGSSDWVTSYILMFSDTGRNWKQYHQEESISEFIGNTNADSVVHYKLQNHIIARFLRIAPVNWNSYGRIGMRVEMYGCAYRSDMVYLDGKSSILYRFQQKLMSTVKDAISLKFKTMQSDGVLLHGDGQNGDHITLQLVKGQLSLIINLGNAQFHPSPPHVNVSLGSLLDDQQWHSVIIERFSRQVNFSVDRHVHHFFMKGDTYHLDIDYELSFGGIPLKGKSVSLLQKNFHGCFENLYYNGVNIIDLAKRYKPQIYIVGNISYSCMEPETVPVTFLNSNSFLALPGLEQNGLTVSFQFRTWNKDGTLFSYKLGTESLDLVLYITDGKFKMSLFKHGRSQYNTATGFDLNNGHWHSLSFVAKRNRLIVTIDNQETLSLQTVLPFQLRSEDNYYFGGCPDNSTDHGCFSPVRSFLGCMKLISVGSNLIDIISLQQGQIGNFTDLQFDICGIIDRCMPNYCEHRGQCSQTWNDFYCNCSDTGYKGATCHYSVYEKSCEAYKHKGNTSGFFFIDSDGSGPLEPFTVYCNMLDTAVTVISHNNTDMNKVKNSNKENPHVMNFKYFADLAQLQETIDNAEHCKQELTYHCKKSRILHKQSHIPYSWWVGRTNETQTYWSGSSPDVNKCTCGIEENCIDSQLYCNCDADKSEWSNDTGFLSYKDHLPVTKIVITDTDRPQSEAAYKLGPLLCWGDRSFWNSASFNTVTSYLHFPTLHGEISADVSFFFKTSSPSGLFLENLGIKDFIRIELKSPTEVVFSFDVGNGPFGVTVQSPYNLNDNQWHFIKAERNIKEASLQVDQLPQKTIITPSDGHIRLQLNSQLYIGGTASRQKGFLGCIRYLTLNGIALDLEERAKVTPGIKPGCPGHCSSYGNLCHNGGKCVEKQNGFSCDCNFSAYGGPFCKKEISAYFGAGSSATLLFPENYTISRNSSWHSSTQQTDTNSKENIAFSFRTTQSPSLLLFVSSFNKQYISIIIAKNGSLQIRYKLEHHLDPDVFNINAKSLVDGHLQKVRLLRKGEALYIEVNKYTAVKFSLTSSTAFKAVQFLTLGKILAENVDVDLETMKANANGFIGCLSSMHFSHIFPLRTVFYHDKSPQVITTGHISESSCGSVNGIESTSSESTHTFADHSGPKDEREPIANAIRSDSAVIGAVLYKADVFLCIANEHCVISVVTFILLCITAIAIRIHLQKNTYKKNEAKASENEDNADTTAALKTEISMQNTINESQKEYFF</sequence>
<dbReference type="PROSITE" id="PS01285">
    <property type="entry name" value="FA58C_1"/>
    <property type="match status" value="1"/>
</dbReference>
<evidence type="ECO:0008006" key="20">
    <source>
        <dbReference type="Google" id="ProtNLM"/>
    </source>
</evidence>
<evidence type="ECO:0000256" key="4">
    <source>
        <dbReference type="ARBA" id="ARBA00022692"/>
    </source>
</evidence>
<protein>
    <recommendedName>
        <fullName evidence="20">Contactin-associated protein-like 4</fullName>
    </recommendedName>
</protein>